<evidence type="ECO:0000313" key="2">
    <source>
        <dbReference type="EMBL" id="MBB6091202.1"/>
    </source>
</evidence>
<accession>A0A841HG41</accession>
<dbReference type="InterPro" id="IPR027056">
    <property type="entry name" value="Gluconate_2DH_su3"/>
</dbReference>
<keyword evidence="1" id="KW-0732">Signal</keyword>
<evidence type="ECO:0000256" key="1">
    <source>
        <dbReference type="SAM" id="SignalP"/>
    </source>
</evidence>
<dbReference type="AlphaFoldDB" id="A0A841HG41"/>
<dbReference type="Proteomes" id="UP000588068">
    <property type="component" value="Unassembled WGS sequence"/>
</dbReference>
<evidence type="ECO:0008006" key="4">
    <source>
        <dbReference type="Google" id="ProtNLM"/>
    </source>
</evidence>
<protein>
    <recommendedName>
        <fullName evidence="4">Tat pathway signal protein</fullName>
    </recommendedName>
</protein>
<dbReference type="RefSeq" id="WP_184329015.1">
    <property type="nucleotide sequence ID" value="NZ_JACHHZ010000001.1"/>
</dbReference>
<sequence length="209" mass="22636">MDRRTTIKWMLAASASLPTLQGVAVHAAQSTGTAAVAKPYGTDPDLMKVYKAGDLWPLTLSSTQRATATALSDLIIPADATSPSASAVGVIDFIDEWISAPYEVHRNDRKTILTGFEWLDKESSSRFSKPFALLSTAQQRQICDDICYAPKAAAQFADAAKFFARYRDLTAGGFYTTPEGRKDLQYVGNVPLARFDGPPAEVLKKAGLL</sequence>
<name>A0A841HG41_9GAMM</name>
<dbReference type="Pfam" id="PF13618">
    <property type="entry name" value="Gluconate_2-dh3"/>
    <property type="match status" value="1"/>
</dbReference>
<reference evidence="2 3" key="1">
    <citation type="submission" date="2020-08" db="EMBL/GenBank/DDBJ databases">
        <title>Genomic Encyclopedia of Type Strains, Phase IV (KMG-IV): sequencing the most valuable type-strain genomes for metagenomic binning, comparative biology and taxonomic classification.</title>
        <authorList>
            <person name="Goeker M."/>
        </authorList>
    </citation>
    <scope>NUCLEOTIDE SEQUENCE [LARGE SCALE GENOMIC DNA]</scope>
    <source>
        <strain evidence="2 3">DSM 26723</strain>
    </source>
</reference>
<dbReference type="EMBL" id="JACHHZ010000001">
    <property type="protein sequence ID" value="MBB6091202.1"/>
    <property type="molecule type" value="Genomic_DNA"/>
</dbReference>
<gene>
    <name evidence="2" type="ORF">HNQ60_000048</name>
</gene>
<comment type="caution">
    <text evidence="2">The sequence shown here is derived from an EMBL/GenBank/DDBJ whole genome shotgun (WGS) entry which is preliminary data.</text>
</comment>
<proteinExistence type="predicted"/>
<feature type="chain" id="PRO_5032409643" description="Tat pathway signal protein" evidence="1">
    <location>
        <begin position="28"/>
        <end position="209"/>
    </location>
</feature>
<organism evidence="2 3">
    <name type="scientific">Povalibacter uvarum</name>
    <dbReference type="NCBI Taxonomy" id="732238"/>
    <lineage>
        <taxon>Bacteria</taxon>
        <taxon>Pseudomonadati</taxon>
        <taxon>Pseudomonadota</taxon>
        <taxon>Gammaproteobacteria</taxon>
        <taxon>Steroidobacterales</taxon>
        <taxon>Steroidobacteraceae</taxon>
        <taxon>Povalibacter</taxon>
    </lineage>
</organism>
<keyword evidence="3" id="KW-1185">Reference proteome</keyword>
<evidence type="ECO:0000313" key="3">
    <source>
        <dbReference type="Proteomes" id="UP000588068"/>
    </source>
</evidence>
<feature type="signal peptide" evidence="1">
    <location>
        <begin position="1"/>
        <end position="27"/>
    </location>
</feature>